<dbReference type="GO" id="GO:0000917">
    <property type="term" value="P:division septum assembly"/>
    <property type="evidence" value="ECO:0007669"/>
    <property type="project" value="UniProtKB-KW"/>
</dbReference>
<dbReference type="KEGG" id="tfr:BR63_15555"/>
<evidence type="ECO:0000256" key="8">
    <source>
        <dbReference type="ARBA" id="ARBA00023210"/>
    </source>
</evidence>
<evidence type="ECO:0000256" key="10">
    <source>
        <dbReference type="HAMAP-Rule" id="MF_00321"/>
    </source>
</evidence>
<dbReference type="HAMAP" id="MF_00321">
    <property type="entry name" value="GTPase_EngB"/>
    <property type="match status" value="1"/>
</dbReference>
<dbReference type="GO" id="GO:0005525">
    <property type="term" value="F:GTP binding"/>
    <property type="evidence" value="ECO:0007669"/>
    <property type="project" value="UniProtKB-UniRule"/>
</dbReference>
<keyword evidence="8 10" id="KW-0717">Septation</keyword>
<evidence type="ECO:0000256" key="3">
    <source>
        <dbReference type="ARBA" id="ARBA00022618"/>
    </source>
</evidence>
<keyword evidence="5 10" id="KW-0547">Nucleotide-binding</keyword>
<dbReference type="InterPro" id="IPR030393">
    <property type="entry name" value="G_ENGB_dom"/>
</dbReference>
<dbReference type="NCBIfam" id="TIGR03598">
    <property type="entry name" value="GTPase_YsxC"/>
    <property type="match status" value="1"/>
</dbReference>
<dbReference type="InterPro" id="IPR027417">
    <property type="entry name" value="P-loop_NTPase"/>
</dbReference>
<sequence length="206" mass="23717">MKITTADFTISAVSPKQYPASQDPEIALVGRSNVGKSSLINKFLNRKGLARTSSQPGKTQTLNFYHINKAWYFVDLPGYGFARVSKELKARWGKFIEEYLRERRQLVGVIQIIDIRHPPTKDDLAMYEWLVHYQLPTLIVATKADKISRGQWLSHVKTIKTELKLDSQVPLIVFSSETGTGLEELHRWVEERMDRCADYRRATSDF</sequence>
<proteinExistence type="inferred from homology"/>
<dbReference type="OrthoDB" id="9804921at2"/>
<keyword evidence="6" id="KW-0460">Magnesium</keyword>
<evidence type="ECO:0000256" key="4">
    <source>
        <dbReference type="ARBA" id="ARBA00022723"/>
    </source>
</evidence>
<reference evidence="12 13" key="1">
    <citation type="journal article" date="2019" name="Front. Microbiol.">
        <title>Thermoanaerosceptrum fracticalcis gen. nov. sp. nov., a Novel Fumarate-Fermenting Microorganism From a Deep Fractured Carbonate Aquifer of the US Great Basin.</title>
        <authorList>
            <person name="Hamilton-Brehm S.D."/>
            <person name="Stewart L.E."/>
            <person name="Zavarin M."/>
            <person name="Caldwell M."/>
            <person name="Lawson P.A."/>
            <person name="Onstott T.C."/>
            <person name="Grzymski J."/>
            <person name="Neveux I."/>
            <person name="Lollar B.S."/>
            <person name="Russell C.E."/>
            <person name="Moser D.P."/>
        </authorList>
    </citation>
    <scope>NUCLEOTIDE SEQUENCE [LARGE SCALE GENOMIC DNA]</scope>
    <source>
        <strain evidence="12 13">DRI-13</strain>
    </source>
</reference>
<dbReference type="SUPFAM" id="SSF52540">
    <property type="entry name" value="P-loop containing nucleoside triphosphate hydrolases"/>
    <property type="match status" value="1"/>
</dbReference>
<protein>
    <recommendedName>
        <fullName evidence="10">Probable GTP-binding protein EngB</fullName>
    </recommendedName>
</protein>
<dbReference type="Gene3D" id="3.40.50.300">
    <property type="entry name" value="P-loop containing nucleotide triphosphate hydrolases"/>
    <property type="match status" value="1"/>
</dbReference>
<dbReference type="PROSITE" id="PS51706">
    <property type="entry name" value="G_ENGB"/>
    <property type="match status" value="1"/>
</dbReference>
<dbReference type="NCBIfam" id="TIGR00231">
    <property type="entry name" value="small_GTP"/>
    <property type="match status" value="1"/>
</dbReference>
<dbReference type="RefSeq" id="WP_034425315.1">
    <property type="nucleotide sequence ID" value="NZ_CP045798.1"/>
</dbReference>
<evidence type="ECO:0000313" key="13">
    <source>
        <dbReference type="Proteomes" id="UP000515847"/>
    </source>
</evidence>
<dbReference type="GO" id="GO:0046872">
    <property type="term" value="F:metal ion binding"/>
    <property type="evidence" value="ECO:0007669"/>
    <property type="project" value="UniProtKB-KW"/>
</dbReference>
<evidence type="ECO:0000256" key="9">
    <source>
        <dbReference type="ARBA" id="ARBA00023306"/>
    </source>
</evidence>
<feature type="domain" description="EngB-type G" evidence="11">
    <location>
        <begin position="22"/>
        <end position="195"/>
    </location>
</feature>
<comment type="cofactor">
    <cofactor evidence="1">
        <name>Mg(2+)</name>
        <dbReference type="ChEBI" id="CHEBI:18420"/>
    </cofactor>
</comment>
<dbReference type="PANTHER" id="PTHR11649:SF13">
    <property type="entry name" value="ENGB-TYPE G DOMAIN-CONTAINING PROTEIN"/>
    <property type="match status" value="1"/>
</dbReference>
<dbReference type="InterPro" id="IPR005225">
    <property type="entry name" value="Small_GTP-bd"/>
</dbReference>
<dbReference type="InterPro" id="IPR006073">
    <property type="entry name" value="GTP-bd"/>
</dbReference>
<dbReference type="GO" id="GO:0005829">
    <property type="term" value="C:cytosol"/>
    <property type="evidence" value="ECO:0007669"/>
    <property type="project" value="TreeGrafter"/>
</dbReference>
<evidence type="ECO:0000256" key="6">
    <source>
        <dbReference type="ARBA" id="ARBA00022842"/>
    </source>
</evidence>
<name>A0A7G6E659_THEFR</name>
<evidence type="ECO:0000313" key="12">
    <source>
        <dbReference type="EMBL" id="QNB47563.1"/>
    </source>
</evidence>
<dbReference type="FunFam" id="3.40.50.300:FF:000098">
    <property type="entry name" value="Probable GTP-binding protein EngB"/>
    <property type="match status" value="1"/>
</dbReference>
<comment type="similarity">
    <text evidence="2 10">Belongs to the TRAFAC class TrmE-Era-EngA-EngB-Septin-like GTPase superfamily. EngB GTPase family.</text>
</comment>
<dbReference type="EMBL" id="CP045798">
    <property type="protein sequence ID" value="QNB47563.1"/>
    <property type="molecule type" value="Genomic_DNA"/>
</dbReference>
<keyword evidence="3 10" id="KW-0132">Cell division</keyword>
<dbReference type="CDD" id="cd01876">
    <property type="entry name" value="YihA_EngB"/>
    <property type="match status" value="1"/>
</dbReference>
<dbReference type="PANTHER" id="PTHR11649">
    <property type="entry name" value="MSS1/TRME-RELATED GTP-BINDING PROTEIN"/>
    <property type="match status" value="1"/>
</dbReference>
<evidence type="ECO:0000256" key="1">
    <source>
        <dbReference type="ARBA" id="ARBA00001946"/>
    </source>
</evidence>
<evidence type="ECO:0000256" key="2">
    <source>
        <dbReference type="ARBA" id="ARBA00009638"/>
    </source>
</evidence>
<evidence type="ECO:0000259" key="11">
    <source>
        <dbReference type="PROSITE" id="PS51706"/>
    </source>
</evidence>
<dbReference type="Proteomes" id="UP000515847">
    <property type="component" value="Chromosome"/>
</dbReference>
<accession>A0A7G6E659</accession>
<keyword evidence="9 10" id="KW-0131">Cell cycle</keyword>
<dbReference type="Pfam" id="PF01926">
    <property type="entry name" value="MMR_HSR1"/>
    <property type="match status" value="1"/>
</dbReference>
<gene>
    <name evidence="10" type="primary">engB</name>
    <name evidence="12" type="ORF">BR63_15555</name>
</gene>
<evidence type="ECO:0000256" key="7">
    <source>
        <dbReference type="ARBA" id="ARBA00023134"/>
    </source>
</evidence>
<dbReference type="InterPro" id="IPR019987">
    <property type="entry name" value="GTP-bd_ribosome_bio_YsxC"/>
</dbReference>
<keyword evidence="4" id="KW-0479">Metal-binding</keyword>
<keyword evidence="13" id="KW-1185">Reference proteome</keyword>
<keyword evidence="7 10" id="KW-0342">GTP-binding</keyword>
<dbReference type="AlphaFoldDB" id="A0A7G6E659"/>
<organism evidence="12 13">
    <name type="scientific">Thermanaerosceptrum fracticalcis</name>
    <dbReference type="NCBI Taxonomy" id="1712410"/>
    <lineage>
        <taxon>Bacteria</taxon>
        <taxon>Bacillati</taxon>
        <taxon>Bacillota</taxon>
        <taxon>Clostridia</taxon>
        <taxon>Eubacteriales</taxon>
        <taxon>Peptococcaceae</taxon>
        <taxon>Thermanaerosceptrum</taxon>
    </lineage>
</organism>
<comment type="function">
    <text evidence="10">Necessary for normal cell division and for the maintenance of normal septation.</text>
</comment>
<evidence type="ECO:0000256" key="5">
    <source>
        <dbReference type="ARBA" id="ARBA00022741"/>
    </source>
</evidence>